<name>A0AAD8KAW0_TARER</name>
<gene>
    <name evidence="1" type="ORF">QVD17_28606</name>
</gene>
<sequence length="214" mass="25635">MKKPTRWNRETLKYEEETRRYKEAKKWRKDQDEITRCNIYKHEKYYINIVDFIEYVREREHYIAGLPIEEGYTRRDYNSMAPYDAGTPIRFQRAEAVLKRIQYKISVEKSPQRMIRRAAYDMMPDEHELKKRQILQFKVSNPQANVFRVMVLKDGEDVSDLLQDSVAFFNHHLVQFTFIYFLPRFCLYPVATISLTTNQASGKQGPFSPAARED</sequence>
<organism evidence="1 2">
    <name type="scientific">Tagetes erecta</name>
    <name type="common">African marigold</name>
    <dbReference type="NCBI Taxonomy" id="13708"/>
    <lineage>
        <taxon>Eukaryota</taxon>
        <taxon>Viridiplantae</taxon>
        <taxon>Streptophyta</taxon>
        <taxon>Embryophyta</taxon>
        <taxon>Tracheophyta</taxon>
        <taxon>Spermatophyta</taxon>
        <taxon>Magnoliopsida</taxon>
        <taxon>eudicotyledons</taxon>
        <taxon>Gunneridae</taxon>
        <taxon>Pentapetalae</taxon>
        <taxon>asterids</taxon>
        <taxon>campanulids</taxon>
        <taxon>Asterales</taxon>
        <taxon>Asteraceae</taxon>
        <taxon>Asteroideae</taxon>
        <taxon>Heliantheae alliance</taxon>
        <taxon>Tageteae</taxon>
        <taxon>Tagetes</taxon>
    </lineage>
</organism>
<evidence type="ECO:0000313" key="1">
    <source>
        <dbReference type="EMBL" id="KAK1419439.1"/>
    </source>
</evidence>
<reference evidence="1" key="1">
    <citation type="journal article" date="2023" name="bioRxiv">
        <title>Improved chromosome-level genome assembly for marigold (Tagetes erecta).</title>
        <authorList>
            <person name="Jiang F."/>
            <person name="Yuan L."/>
            <person name="Wang S."/>
            <person name="Wang H."/>
            <person name="Xu D."/>
            <person name="Wang A."/>
            <person name="Fan W."/>
        </authorList>
    </citation>
    <scope>NUCLEOTIDE SEQUENCE</scope>
    <source>
        <strain evidence="1">WSJ</strain>
        <tissue evidence="1">Leaf</tissue>
    </source>
</reference>
<comment type="caution">
    <text evidence="1">The sequence shown here is derived from an EMBL/GenBank/DDBJ whole genome shotgun (WGS) entry which is preliminary data.</text>
</comment>
<keyword evidence="2" id="KW-1185">Reference proteome</keyword>
<accession>A0AAD8KAW0</accession>
<evidence type="ECO:0000313" key="2">
    <source>
        <dbReference type="Proteomes" id="UP001229421"/>
    </source>
</evidence>
<protein>
    <submittedName>
        <fullName evidence="1">Uncharacterized protein</fullName>
    </submittedName>
</protein>
<proteinExistence type="predicted"/>
<dbReference type="EMBL" id="JAUHHV010000007">
    <property type="protein sequence ID" value="KAK1419439.1"/>
    <property type="molecule type" value="Genomic_DNA"/>
</dbReference>
<dbReference type="AlphaFoldDB" id="A0AAD8KAW0"/>
<dbReference type="Proteomes" id="UP001229421">
    <property type="component" value="Unassembled WGS sequence"/>
</dbReference>